<protein>
    <recommendedName>
        <fullName evidence="6 20">Phosphatidylcholine synthase</fullName>
        <shortName evidence="20">PC synthase</shortName>
        <shortName evidence="20">PCS</shortName>
        <ecNumber evidence="5 20">2.7.8.24</ecNumber>
    </recommendedName>
    <alternativeName>
        <fullName evidence="18 20">CDP-diglyceride-choline O-phosphatidyltransferase</fullName>
    </alternativeName>
</protein>
<dbReference type="NCBIfam" id="NF045884">
    <property type="entry name" value="PhCholSynAgro"/>
    <property type="match status" value="1"/>
</dbReference>
<dbReference type="InterPro" id="IPR026027">
    <property type="entry name" value="PcS"/>
</dbReference>
<keyword evidence="12 21" id="KW-1133">Transmembrane helix</keyword>
<evidence type="ECO:0000256" key="21">
    <source>
        <dbReference type="SAM" id="Phobius"/>
    </source>
</evidence>
<keyword evidence="7 20" id="KW-1003">Cell membrane</keyword>
<keyword evidence="9 20" id="KW-0997">Cell inner membrane</keyword>
<keyword evidence="16 20" id="KW-0464">Manganese</keyword>
<evidence type="ECO:0000256" key="8">
    <source>
        <dbReference type="ARBA" id="ARBA00022516"/>
    </source>
</evidence>
<feature type="transmembrane region" description="Helical" evidence="21">
    <location>
        <begin position="193"/>
        <end position="211"/>
    </location>
</feature>
<evidence type="ECO:0000256" key="16">
    <source>
        <dbReference type="ARBA" id="ARBA00023211"/>
    </source>
</evidence>
<feature type="transmembrane region" description="Helical" evidence="21">
    <location>
        <begin position="21"/>
        <end position="41"/>
    </location>
</feature>
<gene>
    <name evidence="22" type="ORF">CSC94_17315</name>
</gene>
<evidence type="ECO:0000313" key="22">
    <source>
        <dbReference type="EMBL" id="PHP65839.1"/>
    </source>
</evidence>
<evidence type="ECO:0000256" key="20">
    <source>
        <dbReference type="PIRNR" id="PIRNR000851"/>
    </source>
</evidence>
<evidence type="ECO:0000256" key="6">
    <source>
        <dbReference type="ARBA" id="ARBA00015623"/>
    </source>
</evidence>
<evidence type="ECO:0000256" key="5">
    <source>
        <dbReference type="ARBA" id="ARBA00013195"/>
    </source>
</evidence>
<feature type="transmembrane region" description="Helical" evidence="21">
    <location>
        <begin position="163"/>
        <end position="181"/>
    </location>
</feature>
<evidence type="ECO:0000256" key="11">
    <source>
        <dbReference type="ARBA" id="ARBA00022692"/>
    </source>
</evidence>
<keyword evidence="10 20" id="KW-0808">Transferase</keyword>
<name>A0A2G1QK40_9HYPH</name>
<keyword evidence="14 20" id="KW-0472">Membrane</keyword>
<dbReference type="EC" id="2.7.8.24" evidence="5 20"/>
<keyword evidence="8 20" id="KW-0444">Lipid biosynthesis</keyword>
<keyword evidence="23" id="KW-1185">Reference proteome</keyword>
<organism evidence="22 23">
    <name type="scientific">Zhengella mangrovi</name>
    <dbReference type="NCBI Taxonomy" id="1982044"/>
    <lineage>
        <taxon>Bacteria</taxon>
        <taxon>Pseudomonadati</taxon>
        <taxon>Pseudomonadota</taxon>
        <taxon>Alphaproteobacteria</taxon>
        <taxon>Hyphomicrobiales</taxon>
        <taxon>Notoacmeibacteraceae</taxon>
        <taxon>Zhengella</taxon>
    </lineage>
</organism>
<evidence type="ECO:0000256" key="15">
    <source>
        <dbReference type="ARBA" id="ARBA00023209"/>
    </source>
</evidence>
<comment type="similarity">
    <text evidence="4 20">Belongs to the CDP-alcohol phosphatidyltransferase class-I family.</text>
</comment>
<evidence type="ECO:0000256" key="7">
    <source>
        <dbReference type="ARBA" id="ARBA00022475"/>
    </source>
</evidence>
<comment type="caution">
    <text evidence="22">The sequence shown here is derived from an EMBL/GenBank/DDBJ whole genome shotgun (WGS) entry which is preliminary data.</text>
</comment>
<dbReference type="PIRSF" id="PIRSF000851">
    <property type="entry name" value="PcS"/>
    <property type="match status" value="1"/>
</dbReference>
<evidence type="ECO:0000256" key="17">
    <source>
        <dbReference type="ARBA" id="ARBA00023264"/>
    </source>
</evidence>
<dbReference type="Pfam" id="PF01066">
    <property type="entry name" value="CDP-OH_P_transf"/>
    <property type="match status" value="1"/>
</dbReference>
<dbReference type="InterPro" id="IPR043130">
    <property type="entry name" value="CDP-OH_PTrfase_TM_dom"/>
</dbReference>
<keyword evidence="15 20" id="KW-0594">Phospholipid biosynthesis</keyword>
<dbReference type="GO" id="GO:0050520">
    <property type="term" value="F:phosphatidylcholine synthase activity"/>
    <property type="evidence" value="ECO:0007669"/>
    <property type="project" value="UniProtKB-EC"/>
</dbReference>
<evidence type="ECO:0000256" key="3">
    <source>
        <dbReference type="ARBA" id="ARBA00004429"/>
    </source>
</evidence>
<evidence type="ECO:0000256" key="4">
    <source>
        <dbReference type="ARBA" id="ARBA00010441"/>
    </source>
</evidence>
<dbReference type="RefSeq" id="WP_099307626.1">
    <property type="nucleotide sequence ID" value="NZ_PDVP01000012.1"/>
</dbReference>
<keyword evidence="11 21" id="KW-0812">Transmembrane</keyword>
<dbReference type="Proteomes" id="UP000221168">
    <property type="component" value="Unassembled WGS sequence"/>
</dbReference>
<dbReference type="EMBL" id="PDVP01000012">
    <property type="protein sequence ID" value="PHP65839.1"/>
    <property type="molecule type" value="Genomic_DNA"/>
</dbReference>
<evidence type="ECO:0000256" key="2">
    <source>
        <dbReference type="ARBA" id="ARBA00001936"/>
    </source>
</evidence>
<feature type="transmembrane region" description="Helical" evidence="21">
    <location>
        <begin position="217"/>
        <end position="240"/>
    </location>
</feature>
<comment type="cofactor">
    <cofactor evidence="2 20">
        <name>Mn(2+)</name>
        <dbReference type="ChEBI" id="CHEBI:29035"/>
    </cofactor>
</comment>
<keyword evidence="17 20" id="KW-1208">Phospholipid metabolism</keyword>
<feature type="transmembrane region" description="Helical" evidence="21">
    <location>
        <begin position="112"/>
        <end position="129"/>
    </location>
</feature>
<evidence type="ECO:0000256" key="10">
    <source>
        <dbReference type="ARBA" id="ARBA00022679"/>
    </source>
</evidence>
<dbReference type="GO" id="GO:0005886">
    <property type="term" value="C:plasma membrane"/>
    <property type="evidence" value="ECO:0007669"/>
    <property type="project" value="UniProtKB-SubCell"/>
</dbReference>
<dbReference type="InterPro" id="IPR000462">
    <property type="entry name" value="CDP-OH_P_trans"/>
</dbReference>
<dbReference type="OrthoDB" id="350520at2"/>
<dbReference type="AlphaFoldDB" id="A0A2G1QK40"/>
<sequence length="248" mass="27778">MKRPLFSRPTGKKVTWPQAKAFSVHLLTASGSFLAFLSLVACAEERWTAMFLWLGLALFVDGIDGPMARKLQVKSVLPTWSGDMLDNVIDYVTYVLIPAFALYNRGFMGEGLSFLSAAIIVISSAVYYADTSMKTKENFFKGFPVVWNMLVFTLFIIEPGEWTSFAAVVFSAVLTFLPINFLHPVRVKRLREINLPVFLAWCAFGVIALVQEMQASVWVKAGITATGLYLYWIGAIMQLFPNFGKRSQ</sequence>
<evidence type="ECO:0000256" key="14">
    <source>
        <dbReference type="ARBA" id="ARBA00023136"/>
    </source>
</evidence>
<dbReference type="FunFam" id="1.20.120.1760:FF:000009">
    <property type="entry name" value="Phosphatidylcholine synthase"/>
    <property type="match status" value="1"/>
</dbReference>
<evidence type="ECO:0000256" key="13">
    <source>
        <dbReference type="ARBA" id="ARBA00023098"/>
    </source>
</evidence>
<dbReference type="Gene3D" id="1.20.120.1760">
    <property type="match status" value="1"/>
</dbReference>
<dbReference type="GO" id="GO:0008654">
    <property type="term" value="P:phospholipid biosynthetic process"/>
    <property type="evidence" value="ECO:0007669"/>
    <property type="project" value="UniProtKB-KW"/>
</dbReference>
<evidence type="ECO:0000313" key="23">
    <source>
        <dbReference type="Proteomes" id="UP000221168"/>
    </source>
</evidence>
<comment type="function">
    <text evidence="19 20">Condenses choline with CDP-diglyceride to produce phosphatidylcholine and CMP.</text>
</comment>
<comment type="subcellular location">
    <subcellularLocation>
        <location evidence="3 20">Cell inner membrane</location>
        <topology evidence="3 20">Multi-pass membrane protein</topology>
    </subcellularLocation>
</comment>
<evidence type="ECO:0000256" key="12">
    <source>
        <dbReference type="ARBA" id="ARBA00022989"/>
    </source>
</evidence>
<proteinExistence type="inferred from homology"/>
<keyword evidence="13 20" id="KW-0443">Lipid metabolism</keyword>
<reference evidence="22 23" key="1">
    <citation type="submission" date="2017-10" db="EMBL/GenBank/DDBJ databases">
        <title>Sedimentibacterium mangrovi gen. nov., sp. nov., a novel member of family Phyllobacteriacea isolated from mangrove sediment.</title>
        <authorList>
            <person name="Liao H."/>
            <person name="Tian Y."/>
        </authorList>
    </citation>
    <scope>NUCLEOTIDE SEQUENCE [LARGE SCALE GENOMIC DNA]</scope>
    <source>
        <strain evidence="22 23">X9-2-2</strain>
    </source>
</reference>
<evidence type="ECO:0000256" key="19">
    <source>
        <dbReference type="ARBA" id="ARBA00037468"/>
    </source>
</evidence>
<evidence type="ECO:0000256" key="9">
    <source>
        <dbReference type="ARBA" id="ARBA00022519"/>
    </source>
</evidence>
<accession>A0A2G1QK40</accession>
<comment type="catalytic activity">
    <reaction evidence="1 20">
        <text>a CDP-1,2-diacyl-sn-glycerol + choline = a 1,2-diacyl-sn-glycero-3-phosphocholine + CMP + H(+)</text>
        <dbReference type="Rhea" id="RHEA:14597"/>
        <dbReference type="ChEBI" id="CHEBI:15354"/>
        <dbReference type="ChEBI" id="CHEBI:15378"/>
        <dbReference type="ChEBI" id="CHEBI:57643"/>
        <dbReference type="ChEBI" id="CHEBI:58332"/>
        <dbReference type="ChEBI" id="CHEBI:60377"/>
        <dbReference type="EC" id="2.7.8.24"/>
    </reaction>
</comment>
<evidence type="ECO:0000256" key="18">
    <source>
        <dbReference type="ARBA" id="ARBA00033321"/>
    </source>
</evidence>
<evidence type="ECO:0000256" key="1">
    <source>
        <dbReference type="ARBA" id="ARBA00000958"/>
    </source>
</evidence>
<feature type="transmembrane region" description="Helical" evidence="21">
    <location>
        <begin position="138"/>
        <end position="157"/>
    </location>
</feature>